<dbReference type="Proteomes" id="UP000184731">
    <property type="component" value="Chromosome"/>
</dbReference>
<dbReference type="STRING" id="1915309.AXG55_00370"/>
<dbReference type="SUPFAM" id="SSF53448">
    <property type="entry name" value="Nucleotide-diphospho-sugar transferases"/>
    <property type="match status" value="1"/>
</dbReference>
<sequence>MFSQNDLKQFIPIVLCAGFGTRLKPLTNYIPKVVCPIISKPAAFLNIELFFQAGFEKVHCNTHYLHIEVKNELMAAAKYFGYDPSRIVFWHEEEILETGGGIARIYHEIVKNKSENSKDVIAVSGDIVADFPLQEMIEKWKNKSSDDYALMCTKKIKEARKDATWVAQDEKYIKGFGEKFDEKEKCIAKVFTNHQILSRDILNQVPIEKKSSIDIYYRKLISLHKNIINLPYPENRYWFDIGTPQNYLECIEFFDKNIIKNKDLKNYRNQSIVNYCYITPQKVFEFIKKNNYKIQENINDKKIIISFHDQDKNNIKNNFISLNEFTENSSSQPASTNNEFLFLL</sequence>
<evidence type="ECO:0000259" key="1">
    <source>
        <dbReference type="Pfam" id="PF00483"/>
    </source>
</evidence>
<gene>
    <name evidence="2" type="ORF">AXG55_00370</name>
</gene>
<dbReference type="InterPro" id="IPR050486">
    <property type="entry name" value="Mannose-1P_guanyltransferase"/>
</dbReference>
<dbReference type="InterPro" id="IPR005835">
    <property type="entry name" value="NTP_transferase_dom"/>
</dbReference>
<dbReference type="Gene3D" id="3.90.550.10">
    <property type="entry name" value="Spore Coat Polysaccharide Biosynthesis Protein SpsA, Chain A"/>
    <property type="match status" value="1"/>
</dbReference>
<dbReference type="InterPro" id="IPR029044">
    <property type="entry name" value="Nucleotide-diphossugar_trans"/>
</dbReference>
<name>A0A1L4CWZ6_9BACT</name>
<feature type="domain" description="Nucleotidyl transferase" evidence="1">
    <location>
        <begin position="12"/>
        <end position="254"/>
    </location>
</feature>
<dbReference type="KEGG" id="saqi:AXG55_00370"/>
<dbReference type="Pfam" id="PF00483">
    <property type="entry name" value="NTP_transferase"/>
    <property type="match status" value="1"/>
</dbReference>
<dbReference type="PANTHER" id="PTHR22572">
    <property type="entry name" value="SUGAR-1-PHOSPHATE GUANYL TRANSFERASE"/>
    <property type="match status" value="1"/>
</dbReference>
<dbReference type="EMBL" id="CP017834">
    <property type="protein sequence ID" value="APJ02468.1"/>
    <property type="molecule type" value="Genomic_DNA"/>
</dbReference>
<dbReference type="OrthoDB" id="9788272at2"/>
<evidence type="ECO:0000313" key="2">
    <source>
        <dbReference type="EMBL" id="APJ02468.1"/>
    </source>
</evidence>
<dbReference type="AlphaFoldDB" id="A0A1L4CWZ6"/>
<dbReference type="RefSeq" id="WP_148696172.1">
    <property type="nucleotide sequence ID" value="NZ_CP017834.1"/>
</dbReference>
<reference evidence="2 3" key="1">
    <citation type="submission" date="2016-10" db="EMBL/GenBank/DDBJ databases">
        <title>Silvanigrella aquatica sp. nov., isolated from a freshwater lake located in the Black Forest, Germany, description of Silvanigrellaceae fam. nov., Silvanigrellales ord. nov., reclassification of the order Bdellovibrionales in the class Oligoflexia, reclassification of the families Bacteriovoracaceae and Halobacteriovoraceae in the new order Bacteriovoracales ord. nov., and reclassification of the family Pseudobacteriovoracaceae in the order Oligoflexiales.</title>
        <authorList>
            <person name="Hahn M.W."/>
            <person name="Schmidt J."/>
            <person name="Koll U."/>
            <person name="Rohde M."/>
            <person name="Verbag S."/>
            <person name="Pitt A."/>
            <person name="Nakai R."/>
            <person name="Naganuma T."/>
            <person name="Lang E."/>
        </authorList>
    </citation>
    <scope>NUCLEOTIDE SEQUENCE [LARGE SCALE GENOMIC DNA]</scope>
    <source>
        <strain evidence="2 3">MWH-Nonnen-W8red</strain>
    </source>
</reference>
<proteinExistence type="predicted"/>
<organism evidence="2 3">
    <name type="scientific">Silvanigrella aquatica</name>
    <dbReference type="NCBI Taxonomy" id="1915309"/>
    <lineage>
        <taxon>Bacteria</taxon>
        <taxon>Pseudomonadati</taxon>
        <taxon>Bdellovibrionota</taxon>
        <taxon>Oligoflexia</taxon>
        <taxon>Silvanigrellales</taxon>
        <taxon>Silvanigrellaceae</taxon>
        <taxon>Silvanigrella</taxon>
    </lineage>
</organism>
<protein>
    <recommendedName>
        <fullName evidence="1">Nucleotidyl transferase domain-containing protein</fullName>
    </recommendedName>
</protein>
<keyword evidence="3" id="KW-1185">Reference proteome</keyword>
<evidence type="ECO:0000313" key="3">
    <source>
        <dbReference type="Proteomes" id="UP000184731"/>
    </source>
</evidence>
<accession>A0A1L4CWZ6</accession>